<evidence type="ECO:0000256" key="3">
    <source>
        <dbReference type="SAM" id="MobiDB-lite"/>
    </source>
</evidence>
<evidence type="ECO:0000256" key="1">
    <source>
        <dbReference type="ARBA" id="ARBA00004370"/>
    </source>
</evidence>
<dbReference type="KEGG" id="amq:AMETH_4572"/>
<dbReference type="GO" id="GO:0016020">
    <property type="term" value="C:membrane"/>
    <property type="evidence" value="ECO:0007669"/>
    <property type="project" value="UniProtKB-SubCell"/>
</dbReference>
<dbReference type="OrthoDB" id="5188486at2"/>
<protein>
    <recommendedName>
        <fullName evidence="7">Mce-associated membrane protein</fullName>
    </recommendedName>
</protein>
<organism evidence="5 6">
    <name type="scientific">Amycolatopsis methanolica 239</name>
    <dbReference type="NCBI Taxonomy" id="1068978"/>
    <lineage>
        <taxon>Bacteria</taxon>
        <taxon>Bacillati</taxon>
        <taxon>Actinomycetota</taxon>
        <taxon>Actinomycetes</taxon>
        <taxon>Pseudonocardiales</taxon>
        <taxon>Pseudonocardiaceae</taxon>
        <taxon>Amycolatopsis</taxon>
        <taxon>Amycolatopsis methanolica group</taxon>
    </lineage>
</organism>
<keyword evidence="4" id="KW-1133">Transmembrane helix</keyword>
<sequence>MTAVDDGETAVPDEAAARPSPSPRPRDAEPDTPESADTTDTAGTAGGNDGRAPRSKLHVLLIAVLLVVCVALLVAGTLVGLAVWRGHQQDRDRAAATEAARAEVVNILTIDPNAIDAGVQRILDGATGPFKEDFASRKDVFSAVVKEQNVTSTGEVKAIAVESASDGSASLLVAATSTVTNAESGGQPQPRDYRMRVQVQEEAGQWLVAQVEFVP</sequence>
<dbReference type="STRING" id="1068978.AMETH_4572"/>
<name>A0A076MVC7_AMYME</name>
<dbReference type="PANTHER" id="PTHR37042:SF4">
    <property type="entry name" value="OUTER MEMBRANE PROTEIN RV1973"/>
    <property type="match status" value="1"/>
</dbReference>
<evidence type="ECO:0000313" key="5">
    <source>
        <dbReference type="EMBL" id="AIJ24664.1"/>
    </source>
</evidence>
<evidence type="ECO:0000256" key="2">
    <source>
        <dbReference type="ARBA" id="ARBA00023136"/>
    </source>
</evidence>
<dbReference type="PANTHER" id="PTHR37042">
    <property type="entry name" value="OUTER MEMBRANE PROTEIN RV1973"/>
    <property type="match status" value="1"/>
</dbReference>
<evidence type="ECO:0000313" key="6">
    <source>
        <dbReference type="Proteomes" id="UP000062973"/>
    </source>
</evidence>
<keyword evidence="2 4" id="KW-0472">Membrane</keyword>
<accession>A0A076MVC7</accession>
<evidence type="ECO:0000256" key="4">
    <source>
        <dbReference type="SAM" id="Phobius"/>
    </source>
</evidence>
<reference evidence="5 6" key="1">
    <citation type="submission" date="2014-07" db="EMBL/GenBank/DDBJ databases">
        <title>Whole Genome Sequence of the Amycolatopsis methanolica 239.</title>
        <authorList>
            <person name="Tang B."/>
        </authorList>
    </citation>
    <scope>NUCLEOTIDE SEQUENCE [LARGE SCALE GENOMIC DNA]</scope>
    <source>
        <strain evidence="5 6">239</strain>
    </source>
</reference>
<dbReference type="RefSeq" id="WP_017983489.1">
    <property type="nucleotide sequence ID" value="NZ_AQUL01000001.1"/>
</dbReference>
<dbReference type="PATRIC" id="fig|1068978.7.peg.4907"/>
<feature type="transmembrane region" description="Helical" evidence="4">
    <location>
        <begin position="59"/>
        <end position="84"/>
    </location>
</feature>
<dbReference type="eggNOG" id="ENOG50343EN">
    <property type="taxonomic scope" value="Bacteria"/>
</dbReference>
<keyword evidence="6" id="KW-1185">Reference proteome</keyword>
<proteinExistence type="predicted"/>
<dbReference type="EMBL" id="CP009110">
    <property type="protein sequence ID" value="AIJ24664.1"/>
    <property type="molecule type" value="Genomic_DNA"/>
</dbReference>
<dbReference type="HOGENOM" id="CLU_072301_0_2_11"/>
<gene>
    <name evidence="5" type="ORF">AMETH_4572</name>
</gene>
<keyword evidence="4" id="KW-0812">Transmembrane</keyword>
<feature type="region of interest" description="Disordered" evidence="3">
    <location>
        <begin position="1"/>
        <end position="50"/>
    </location>
</feature>
<dbReference type="Proteomes" id="UP000062973">
    <property type="component" value="Chromosome"/>
</dbReference>
<comment type="subcellular location">
    <subcellularLocation>
        <location evidence="1">Membrane</location>
    </subcellularLocation>
</comment>
<evidence type="ECO:0008006" key="7">
    <source>
        <dbReference type="Google" id="ProtNLM"/>
    </source>
</evidence>
<dbReference type="AlphaFoldDB" id="A0A076MVC7"/>